<proteinExistence type="inferred from homology"/>
<keyword evidence="1" id="KW-0304">Gas vesicle</keyword>
<organism evidence="4 5">
    <name type="scientific">Solirubrobacter ginsenosidimutans</name>
    <dbReference type="NCBI Taxonomy" id="490573"/>
    <lineage>
        <taxon>Bacteria</taxon>
        <taxon>Bacillati</taxon>
        <taxon>Actinomycetota</taxon>
        <taxon>Thermoleophilia</taxon>
        <taxon>Solirubrobacterales</taxon>
        <taxon>Solirubrobacteraceae</taxon>
        <taxon>Solirubrobacter</taxon>
    </lineage>
</organism>
<accession>A0A9X3MZL9</accession>
<evidence type="ECO:0000313" key="4">
    <source>
        <dbReference type="EMBL" id="MDA0165679.1"/>
    </source>
</evidence>
<evidence type="ECO:0000256" key="1">
    <source>
        <dbReference type="ARBA" id="ARBA00022987"/>
    </source>
</evidence>
<dbReference type="Proteomes" id="UP001149140">
    <property type="component" value="Unassembled WGS sequence"/>
</dbReference>
<evidence type="ECO:0000313" key="5">
    <source>
        <dbReference type="Proteomes" id="UP001149140"/>
    </source>
</evidence>
<gene>
    <name evidence="4" type="ORF">OM076_35760</name>
</gene>
<dbReference type="GO" id="GO:0031412">
    <property type="term" value="P:gas vesicle organization"/>
    <property type="evidence" value="ECO:0007669"/>
    <property type="project" value="InterPro"/>
</dbReference>
<dbReference type="Pfam" id="PF06386">
    <property type="entry name" value="GvpL_GvpF"/>
    <property type="match status" value="1"/>
</dbReference>
<sequence>MSRYVYGVIDAKDAASWPQDGGIGGPVRALVRGDIAALVSDISDDVRPGTRDDLEAQRRVLGRAIELGTVIPMRFGMVMADDTEVSERLLELHGEQLSDLLAELDGHVQMTVRAFYAEDALVSAATAGDAEIQRLHTFVNGHSELETRDQRIALGQRVAEAMDQRRERDQEALLARLRPVVSDLRVDPPGGERVALSAQVLVRRDARTALDAQIAHLGAALQGYLGLRYIGPLPPYSFTALRLEPEVSAQATESRER</sequence>
<keyword evidence="5" id="KW-1185">Reference proteome</keyword>
<evidence type="ECO:0000256" key="3">
    <source>
        <dbReference type="ARBA" id="ARBA00035643"/>
    </source>
</evidence>
<name>A0A9X3MZL9_9ACTN</name>
<dbReference type="GO" id="GO:0031411">
    <property type="term" value="C:gas vesicle"/>
    <property type="evidence" value="ECO:0007669"/>
    <property type="project" value="UniProtKB-SubCell"/>
</dbReference>
<dbReference type="RefSeq" id="WP_270044939.1">
    <property type="nucleotide sequence ID" value="NZ_JAPDOD010000050.1"/>
</dbReference>
<comment type="similarity">
    <text evidence="3">Belongs to the gas vesicle GvpF/GvpL family.</text>
</comment>
<dbReference type="AlphaFoldDB" id="A0A9X3MZL9"/>
<dbReference type="PANTHER" id="PTHR36852:SF1">
    <property type="entry name" value="PROTEIN GVPL 2"/>
    <property type="match status" value="1"/>
</dbReference>
<comment type="caution">
    <text evidence="4">The sequence shown here is derived from an EMBL/GenBank/DDBJ whole genome shotgun (WGS) entry which is preliminary data.</text>
</comment>
<dbReference type="PANTHER" id="PTHR36852">
    <property type="entry name" value="PROTEIN GVPL 2"/>
    <property type="match status" value="1"/>
</dbReference>
<dbReference type="EMBL" id="JAPDOD010000050">
    <property type="protein sequence ID" value="MDA0165679.1"/>
    <property type="molecule type" value="Genomic_DNA"/>
</dbReference>
<reference evidence="4" key="1">
    <citation type="submission" date="2022-10" db="EMBL/GenBank/DDBJ databases">
        <title>The WGS of Solirubrobacter ginsenosidimutans DSM 21036.</title>
        <authorList>
            <person name="Jiang Z."/>
        </authorList>
    </citation>
    <scope>NUCLEOTIDE SEQUENCE</scope>
    <source>
        <strain evidence="4">DSM 21036</strain>
    </source>
</reference>
<protein>
    <submittedName>
        <fullName evidence="4">GvpL/GvpF family gas vesicle protein</fullName>
    </submittedName>
</protein>
<comment type="subcellular location">
    <subcellularLocation>
        <location evidence="2">Gas vesicle</location>
    </subcellularLocation>
</comment>
<evidence type="ECO:0000256" key="2">
    <source>
        <dbReference type="ARBA" id="ARBA00035108"/>
    </source>
</evidence>
<dbReference type="InterPro" id="IPR009430">
    <property type="entry name" value="GvpL/GvpF"/>
</dbReference>